<evidence type="ECO:0000256" key="2">
    <source>
        <dbReference type="SAM" id="SignalP"/>
    </source>
</evidence>
<dbReference type="EMBL" id="BMLY01000006">
    <property type="protein sequence ID" value="GGP27338.1"/>
    <property type="molecule type" value="Genomic_DNA"/>
</dbReference>
<dbReference type="InterPro" id="IPR025333">
    <property type="entry name" value="DUF4239"/>
</dbReference>
<dbReference type="Pfam" id="PF14023">
    <property type="entry name" value="Bestrophin-like"/>
    <property type="match status" value="1"/>
</dbReference>
<protein>
    <recommendedName>
        <fullName evidence="5">DUF4239 domain-containing protein</fullName>
    </recommendedName>
</protein>
<organism evidence="3 4">
    <name type="scientific">Silvimonas amylolytica</name>
    <dbReference type="NCBI Taxonomy" id="449663"/>
    <lineage>
        <taxon>Bacteria</taxon>
        <taxon>Pseudomonadati</taxon>
        <taxon>Pseudomonadota</taxon>
        <taxon>Betaproteobacteria</taxon>
        <taxon>Neisseriales</taxon>
        <taxon>Chitinibacteraceae</taxon>
        <taxon>Silvimonas</taxon>
    </lineage>
</organism>
<name>A0ABQ2PPU4_9NEIS</name>
<evidence type="ECO:0000313" key="4">
    <source>
        <dbReference type="Proteomes" id="UP000621859"/>
    </source>
</evidence>
<feature type="transmembrane region" description="Helical" evidence="1">
    <location>
        <begin position="179"/>
        <end position="198"/>
    </location>
</feature>
<proteinExistence type="predicted"/>
<gene>
    <name evidence="3" type="ORF">GCM10010971_31570</name>
</gene>
<keyword evidence="2" id="KW-0732">Signal</keyword>
<keyword evidence="1" id="KW-0812">Transmembrane</keyword>
<keyword evidence="1" id="KW-0472">Membrane</keyword>
<reference evidence="4" key="1">
    <citation type="journal article" date="2019" name="Int. J. Syst. Evol. Microbiol.">
        <title>The Global Catalogue of Microorganisms (GCM) 10K type strain sequencing project: providing services to taxonomists for standard genome sequencing and annotation.</title>
        <authorList>
            <consortium name="The Broad Institute Genomics Platform"/>
            <consortium name="The Broad Institute Genome Sequencing Center for Infectious Disease"/>
            <person name="Wu L."/>
            <person name="Ma J."/>
        </authorList>
    </citation>
    <scope>NUCLEOTIDE SEQUENCE [LARGE SCALE GENOMIC DNA]</scope>
    <source>
        <strain evidence="4">CGMCC 1.8860</strain>
    </source>
</reference>
<dbReference type="RefSeq" id="WP_188696064.1">
    <property type="nucleotide sequence ID" value="NZ_BMLY01000006.1"/>
</dbReference>
<feature type="signal peptide" evidence="2">
    <location>
        <begin position="1"/>
        <end position="22"/>
    </location>
</feature>
<keyword evidence="1" id="KW-1133">Transmembrane helix</keyword>
<accession>A0ABQ2PPU4</accession>
<feature type="transmembrane region" description="Helical" evidence="1">
    <location>
        <begin position="46"/>
        <end position="64"/>
    </location>
</feature>
<feature type="chain" id="PRO_5047163871" description="DUF4239 domain-containing protein" evidence="2">
    <location>
        <begin position="23"/>
        <end position="257"/>
    </location>
</feature>
<evidence type="ECO:0000256" key="1">
    <source>
        <dbReference type="SAM" id="Phobius"/>
    </source>
</evidence>
<comment type="caution">
    <text evidence="3">The sequence shown here is derived from an EMBL/GenBank/DDBJ whole genome shotgun (WGS) entry which is preliminary data.</text>
</comment>
<sequence length="257" mass="28005">MSSLFIAVLLAFLMLLAAAAGAAWSARHRTIAGNSESQSSLSAVETGLFGLLGLLLAFTFSGAASRFDNRASLLVDAANALHACILRADLYPAAERAELRHDLRLYLDTQIAFYDQEHDTAARLAIIQRSDLLQQQMWTRVTGWSREPANSLATTQTINALDRAFSLAASRQIASQARLPNTIVWLLFIMAIATAYTSGYVHGGNGRFSWSGYLGFSLLTAMVVYVTLDLDNPGQGLIRRDVQEYSFTALRALLATP</sequence>
<evidence type="ECO:0000313" key="3">
    <source>
        <dbReference type="EMBL" id="GGP27338.1"/>
    </source>
</evidence>
<dbReference type="Proteomes" id="UP000621859">
    <property type="component" value="Unassembled WGS sequence"/>
</dbReference>
<feature type="transmembrane region" description="Helical" evidence="1">
    <location>
        <begin position="210"/>
        <end position="230"/>
    </location>
</feature>
<evidence type="ECO:0008006" key="5">
    <source>
        <dbReference type="Google" id="ProtNLM"/>
    </source>
</evidence>
<keyword evidence="4" id="KW-1185">Reference proteome</keyword>